<dbReference type="PROSITE" id="PS51257">
    <property type="entry name" value="PROKAR_LIPOPROTEIN"/>
    <property type="match status" value="1"/>
</dbReference>
<dbReference type="RefSeq" id="WP_267773429.1">
    <property type="nucleotide sequence ID" value="NZ_JAPNKE010000002.1"/>
</dbReference>
<dbReference type="AlphaFoldDB" id="A0A9X3J1A2"/>
<name>A0A9X3J1A2_9BACT</name>
<evidence type="ECO:0000256" key="1">
    <source>
        <dbReference type="SAM" id="MobiDB-lite"/>
    </source>
</evidence>
<protein>
    <submittedName>
        <fullName evidence="2">Cell wall anchor protein</fullName>
    </submittedName>
</protein>
<evidence type="ECO:0000313" key="2">
    <source>
        <dbReference type="EMBL" id="MCY1010469.1"/>
    </source>
</evidence>
<feature type="region of interest" description="Disordered" evidence="1">
    <location>
        <begin position="20"/>
        <end position="48"/>
    </location>
</feature>
<reference evidence="2" key="1">
    <citation type="submission" date="2022-11" db="EMBL/GenBank/DDBJ databases">
        <title>Minimal conservation of predation-associated metabolite biosynthetic gene clusters underscores biosynthetic potential of Myxococcota including descriptions for ten novel species: Archangium lansinium sp. nov., Myxococcus landrumus sp. nov., Nannocystis bai.</title>
        <authorList>
            <person name="Ahearne A."/>
            <person name="Stevens C."/>
            <person name="Phillips K."/>
        </authorList>
    </citation>
    <scope>NUCLEOTIDE SEQUENCE</scope>
    <source>
        <strain evidence="2">Na p29</strain>
    </source>
</reference>
<accession>A0A9X3J1A2</accession>
<sequence length="568" mass="58415">MQNTTKILYAAAMFAWAGCEPPDGEESGESTAETLAGSEGPGDGETGAEAGLVRDIEELPIVEPGEDEVLPATPSYRSSAVASGAGLTALTIGKPAGVVQGDVLLARVTNRNNATAVVTPPAGWTFLRSDQSASQIKAWVFYKVAGAAEPANYAFSIDLASNMAGSVVAFANVDTASPIDAHSGQKNGLVATFDTPPITTTAAGGVAVWFGSQVWAGTTCPTSPIVPPSGFTEVLDTCLPSAGTALLYDAAYKVLGAAGPQPAFNGSSPYANTNIAQVVALRPAGAPTCTVGDSFAGSYTTVGTVASPAIVEPSGLAASRVSPGVIYVHNEDTTAVVAISAANASTLGTFAVAGVTPADWEDVATGPCPTGKCIYMGDIGRSSANFPTPPSTFAVYRIPEPDVAGGQTSGNLTAEKFPFQYPDSPKDAESIMVHPTTGDIYVITKSSTGLSKAYKMPNPLPAPNTMSTLIFVANLQLPTNGDPNFSYATAAAIHPCANRFLLRTYRTVYEFRAAPNAAFETAFAATPVALTDTVEGQGEAIEYQADGAGYFTMSESPSPFRLKRVARL</sequence>
<dbReference type="EMBL" id="JAPNKE010000002">
    <property type="protein sequence ID" value="MCY1010469.1"/>
    <property type="molecule type" value="Genomic_DNA"/>
</dbReference>
<dbReference type="Proteomes" id="UP001150924">
    <property type="component" value="Unassembled WGS sequence"/>
</dbReference>
<keyword evidence="3" id="KW-1185">Reference proteome</keyword>
<proteinExistence type="predicted"/>
<evidence type="ECO:0000313" key="3">
    <source>
        <dbReference type="Proteomes" id="UP001150924"/>
    </source>
</evidence>
<gene>
    <name evidence="2" type="ORF">OV079_33865</name>
</gene>
<comment type="caution">
    <text evidence="2">The sequence shown here is derived from an EMBL/GenBank/DDBJ whole genome shotgun (WGS) entry which is preliminary data.</text>
</comment>
<organism evidence="2 3">
    <name type="scientific">Nannocystis pusilla</name>
    <dbReference type="NCBI Taxonomy" id="889268"/>
    <lineage>
        <taxon>Bacteria</taxon>
        <taxon>Pseudomonadati</taxon>
        <taxon>Myxococcota</taxon>
        <taxon>Polyangia</taxon>
        <taxon>Nannocystales</taxon>
        <taxon>Nannocystaceae</taxon>
        <taxon>Nannocystis</taxon>
    </lineage>
</organism>